<dbReference type="AlphaFoldDB" id="A0AAD5U0Y4"/>
<dbReference type="Proteomes" id="UP001211065">
    <property type="component" value="Unassembled WGS sequence"/>
</dbReference>
<gene>
    <name evidence="3" type="ORF">HK099_004008</name>
</gene>
<evidence type="ECO:0000256" key="1">
    <source>
        <dbReference type="ARBA" id="ARBA00022631"/>
    </source>
</evidence>
<evidence type="ECO:0000313" key="3">
    <source>
        <dbReference type="EMBL" id="KAJ3220809.1"/>
    </source>
</evidence>
<comment type="caution">
    <text evidence="3">The sequence shown here is derived from an EMBL/GenBank/DDBJ whole genome shotgun (WGS) entry which is preliminary data.</text>
</comment>
<dbReference type="EMBL" id="JADGJW010000272">
    <property type="protein sequence ID" value="KAJ3220809.1"/>
    <property type="molecule type" value="Genomic_DNA"/>
</dbReference>
<organism evidence="3 4">
    <name type="scientific">Clydaea vesicula</name>
    <dbReference type="NCBI Taxonomy" id="447962"/>
    <lineage>
        <taxon>Eukaryota</taxon>
        <taxon>Fungi</taxon>
        <taxon>Fungi incertae sedis</taxon>
        <taxon>Chytridiomycota</taxon>
        <taxon>Chytridiomycota incertae sedis</taxon>
        <taxon>Chytridiomycetes</taxon>
        <taxon>Lobulomycetales</taxon>
        <taxon>Lobulomycetaceae</taxon>
        <taxon>Clydaea</taxon>
    </lineage>
</organism>
<dbReference type="SUPFAM" id="SSF158694">
    <property type="entry name" value="UraD-Like"/>
    <property type="match status" value="1"/>
</dbReference>
<proteinExistence type="predicted"/>
<evidence type="ECO:0000313" key="4">
    <source>
        <dbReference type="Proteomes" id="UP001211065"/>
    </source>
</evidence>
<dbReference type="PANTHER" id="PTHR37987">
    <property type="entry name" value="CHROMOSOME 9, WHOLE GENOME SHOTGUN SEQUENCE"/>
    <property type="match status" value="1"/>
</dbReference>
<feature type="domain" description="Oxo-4-hydroxy-4-carboxy-5-ureidoimidazoline decarboxylase" evidence="2">
    <location>
        <begin position="13"/>
        <end position="155"/>
    </location>
</feature>
<accession>A0AAD5U0Y4</accession>
<protein>
    <recommendedName>
        <fullName evidence="2">Oxo-4-hydroxy-4-carboxy-5-ureidoimidazoline decarboxylase domain-containing protein</fullName>
    </recommendedName>
</protein>
<name>A0AAD5U0Y4_9FUNG</name>
<sequence length="263" mass="29609">MSSDLVSISELNSRDFEGFSKIIELLFEPAPPLSSKLYNTCRPFDSYKNLLKATDDIIKNSLTEEEKIIVINAHPRIGEKKQNLSKLSLAEQGNEEDQEILNKLKDLNERYEAKHGFKFVVFVNGRSKSEIVPVFESRLNNPTELEMETGLRDMGENAVPLHCGKGNSDKLNKVLNSKNSSVKKIYSDIIFRIESDRSSIGSNSSMESLENHLGSTSISASKHNKFSPYSQSYCLRSTPLYNKSTKKIENLMGFQCPVDISSQ</sequence>
<evidence type="ECO:0000259" key="2">
    <source>
        <dbReference type="Pfam" id="PF09349"/>
    </source>
</evidence>
<dbReference type="Gene3D" id="1.10.3330.10">
    <property type="entry name" value="Oxo-4-hydroxy-4-carboxy-5-ureidoimidazoline decarboxylase"/>
    <property type="match status" value="1"/>
</dbReference>
<dbReference type="Pfam" id="PF09349">
    <property type="entry name" value="OHCU_decarbox"/>
    <property type="match status" value="1"/>
</dbReference>
<dbReference type="InterPro" id="IPR036778">
    <property type="entry name" value="OHCU_decarboxylase_sf"/>
</dbReference>
<keyword evidence="1" id="KW-0659">Purine metabolism</keyword>
<dbReference type="PANTHER" id="PTHR37987:SF1">
    <property type="entry name" value="OXO-4-HYDROXY-4-CARBOXY-5-UREIDOIMIDAZOLINE DECARBOXYLASE DOMAIN-CONTAINING PROTEIN"/>
    <property type="match status" value="1"/>
</dbReference>
<keyword evidence="4" id="KW-1185">Reference proteome</keyword>
<reference evidence="3" key="1">
    <citation type="submission" date="2020-05" db="EMBL/GenBank/DDBJ databases">
        <title>Phylogenomic resolution of chytrid fungi.</title>
        <authorList>
            <person name="Stajich J.E."/>
            <person name="Amses K."/>
            <person name="Simmons R."/>
            <person name="Seto K."/>
            <person name="Myers J."/>
            <person name="Bonds A."/>
            <person name="Quandt C.A."/>
            <person name="Barry K."/>
            <person name="Liu P."/>
            <person name="Grigoriev I."/>
            <person name="Longcore J.E."/>
            <person name="James T.Y."/>
        </authorList>
    </citation>
    <scope>NUCLEOTIDE SEQUENCE</scope>
    <source>
        <strain evidence="3">JEL0476</strain>
    </source>
</reference>
<dbReference type="GO" id="GO:0006144">
    <property type="term" value="P:purine nucleobase metabolic process"/>
    <property type="evidence" value="ECO:0007669"/>
    <property type="project" value="UniProtKB-KW"/>
</dbReference>
<feature type="non-terminal residue" evidence="3">
    <location>
        <position position="263"/>
    </location>
</feature>
<dbReference type="InterPro" id="IPR018020">
    <property type="entry name" value="OHCU_decarboxylase"/>
</dbReference>